<dbReference type="EMBL" id="KI669509">
    <property type="protein sequence ID" value="OCF32338.1"/>
    <property type="molecule type" value="Genomic_DNA"/>
</dbReference>
<feature type="compositionally biased region" description="Polar residues" evidence="1">
    <location>
        <begin position="382"/>
        <end position="398"/>
    </location>
</feature>
<sequence length="869" mass="93045">MSKTNAKAYPSPQHPDRPFSPSPARENRHSTSRPPSLLFGAPPVGTVATSSSMSFSGLPSSSLYSGISAPPSGLTRHSRAPSNDQNLTDIAYEPLPRRRHESEPAFGNNNPSGNTIAEGQFIGGGHRHRSDSVSTTSSASPPLGATSLLSAIAGPNTPQKQSDRDKHQYQDTEPGSPGSFRSLSEFSQNSSAGLGLPASRSFPRLHQPTVIRRPSGRGLAFVPSPAQTHVSPTISNSPLVAHHDSSRSVPAADDDPEERRSQQAAVRLAAIGRHLGMNRRQPSSGLDPDSSSSSLPVAGEEPTPMTPAEEASIRIDPNPYTPEHSSTGFTESPLAHPSPRRHSSAYTHLVNKAAESEVLNSMYPRLKEDLPFFDPPEEMNYSFDSNMDQSKDLLSSRLTPPDIEDTEGADTPAQEHIDDSDGVPTSQDLPRSRPTSFAKDTPINPDPRDDIGPYPVQSTSETPKAPPRTPVTPPLDMRSDNGYIPLREPQLFADIISGSTQSSPAQHPLEAGEVAPGTAVSTPLRHTHEADVAATRGEAEAKVDTEEQRRGQGSKEAVPASVRQATAEWIVPQEAHHENNGNGGNRDTRRAEAASSDLPSGSGDARASLADSRRALEPQAQSSAGKRGQIAQKGRASSTQVDETEQLHEVDEASVHTINREDAGKQAPTVAGQADSTKSGTHTHTRGPSTESDLLLNEVSIETGIDEPDSEAGRLVAPSSSSDVQPERETRVARYKARNGAQVYDIPTSSFVRTSSTVDTAQTQTQSQNANTDTDAGQPRSISLYAGLTRGSKPVPQLIAYRLELHLVWPLPAQQKLLTWVPGRRYVPDWDLKLVGGGKADDPFVVDVRGLARAIVCRIPVLGRLAAYM</sequence>
<feature type="compositionally biased region" description="Polar residues" evidence="1">
    <location>
        <begin position="674"/>
        <end position="692"/>
    </location>
</feature>
<dbReference type="Proteomes" id="UP000092666">
    <property type="component" value="Unassembled WGS sequence"/>
</dbReference>
<feature type="region of interest" description="Disordered" evidence="1">
    <location>
        <begin position="760"/>
        <end position="779"/>
    </location>
</feature>
<dbReference type="AlphaFoldDB" id="A0A1B9GMT7"/>
<feature type="region of interest" description="Disordered" evidence="1">
    <location>
        <begin position="368"/>
        <end position="730"/>
    </location>
</feature>
<feature type="compositionally biased region" description="Pro residues" evidence="1">
    <location>
        <begin position="464"/>
        <end position="473"/>
    </location>
</feature>
<evidence type="ECO:0000313" key="3">
    <source>
        <dbReference type="Proteomes" id="UP000092666"/>
    </source>
</evidence>
<name>A0A1B9GMT7_9TREE</name>
<proteinExistence type="predicted"/>
<evidence type="ECO:0000313" key="2">
    <source>
        <dbReference type="EMBL" id="OCF32338.1"/>
    </source>
</evidence>
<evidence type="ECO:0000256" key="1">
    <source>
        <dbReference type="SAM" id="MobiDB-lite"/>
    </source>
</evidence>
<gene>
    <name evidence="2" type="ORF">I316_06006</name>
</gene>
<feature type="compositionally biased region" description="Low complexity" evidence="1">
    <location>
        <begin position="600"/>
        <end position="610"/>
    </location>
</feature>
<accession>A0A1B9GMT7</accession>
<keyword evidence="3" id="KW-1185">Reference proteome</keyword>
<feature type="compositionally biased region" description="Polar residues" evidence="1">
    <location>
        <begin position="225"/>
        <end position="238"/>
    </location>
</feature>
<feature type="compositionally biased region" description="Low complexity" evidence="1">
    <location>
        <begin position="50"/>
        <end position="72"/>
    </location>
</feature>
<dbReference type="OrthoDB" id="2564953at2759"/>
<feature type="compositionally biased region" description="Polar residues" evidence="1">
    <location>
        <begin position="179"/>
        <end position="192"/>
    </location>
</feature>
<feature type="region of interest" description="Disordered" evidence="1">
    <location>
        <begin position="1"/>
        <end position="349"/>
    </location>
</feature>
<feature type="compositionally biased region" description="Basic and acidic residues" evidence="1">
    <location>
        <begin position="161"/>
        <end position="170"/>
    </location>
</feature>
<feature type="compositionally biased region" description="Polar residues" evidence="1">
    <location>
        <begin position="423"/>
        <end position="435"/>
    </location>
</feature>
<feature type="compositionally biased region" description="Basic and acidic residues" evidence="1">
    <location>
        <begin position="645"/>
        <end position="664"/>
    </location>
</feature>
<feature type="compositionally biased region" description="Basic and acidic residues" evidence="1">
    <location>
        <begin position="526"/>
        <end position="550"/>
    </location>
</feature>
<feature type="compositionally biased region" description="Low complexity" evidence="1">
    <location>
        <begin position="282"/>
        <end position="310"/>
    </location>
</feature>
<reference evidence="3" key="2">
    <citation type="submission" date="2013-12" db="EMBL/GenBank/DDBJ databases">
        <title>Evolution of pathogenesis and genome organization in the Tremellales.</title>
        <authorList>
            <person name="Cuomo C."/>
            <person name="Litvintseva A."/>
            <person name="Heitman J."/>
            <person name="Chen Y."/>
            <person name="Sun S."/>
            <person name="Springer D."/>
            <person name="Dromer F."/>
            <person name="Young S."/>
            <person name="Zeng Q."/>
            <person name="Chapman S."/>
            <person name="Gujja S."/>
            <person name="Saif S."/>
            <person name="Birren B."/>
        </authorList>
    </citation>
    <scope>NUCLEOTIDE SEQUENCE [LARGE SCALE GENOMIC DNA]</scope>
    <source>
        <strain evidence="3">BCC8398</strain>
    </source>
</reference>
<reference evidence="2 3" key="1">
    <citation type="submission" date="2013-07" db="EMBL/GenBank/DDBJ databases">
        <title>The Genome Sequence of Cryptococcus heveanensis BCC8398.</title>
        <authorList>
            <consortium name="The Broad Institute Genome Sequencing Platform"/>
            <person name="Cuomo C."/>
            <person name="Litvintseva A."/>
            <person name="Chen Y."/>
            <person name="Heitman J."/>
            <person name="Sun S."/>
            <person name="Springer D."/>
            <person name="Dromer F."/>
            <person name="Young S.K."/>
            <person name="Zeng Q."/>
            <person name="Gargeya S."/>
            <person name="Fitzgerald M."/>
            <person name="Abouelleil A."/>
            <person name="Alvarado L."/>
            <person name="Berlin A.M."/>
            <person name="Chapman S.B."/>
            <person name="Dewar J."/>
            <person name="Goldberg J."/>
            <person name="Griggs A."/>
            <person name="Gujja S."/>
            <person name="Hansen M."/>
            <person name="Howarth C."/>
            <person name="Imamovic A."/>
            <person name="Larimer J."/>
            <person name="McCowan C."/>
            <person name="Murphy C."/>
            <person name="Pearson M."/>
            <person name="Priest M."/>
            <person name="Roberts A."/>
            <person name="Saif S."/>
            <person name="Shea T."/>
            <person name="Sykes S."/>
            <person name="Wortman J."/>
            <person name="Nusbaum C."/>
            <person name="Birren B."/>
        </authorList>
    </citation>
    <scope>NUCLEOTIDE SEQUENCE [LARGE SCALE GENOMIC DNA]</scope>
    <source>
        <strain evidence="2 3">BCC8398</strain>
    </source>
</reference>
<feature type="compositionally biased region" description="Polar residues" evidence="1">
    <location>
        <begin position="107"/>
        <end position="117"/>
    </location>
</feature>
<protein>
    <submittedName>
        <fullName evidence="2">Uncharacterized protein</fullName>
    </submittedName>
</protein>
<feature type="compositionally biased region" description="Low complexity" evidence="1">
    <location>
        <begin position="760"/>
        <end position="775"/>
    </location>
</feature>
<organism evidence="2 3">
    <name type="scientific">Kwoniella heveanensis BCC8398</name>
    <dbReference type="NCBI Taxonomy" id="1296120"/>
    <lineage>
        <taxon>Eukaryota</taxon>
        <taxon>Fungi</taxon>
        <taxon>Dikarya</taxon>
        <taxon>Basidiomycota</taxon>
        <taxon>Agaricomycotina</taxon>
        <taxon>Tremellomycetes</taxon>
        <taxon>Tremellales</taxon>
        <taxon>Cryptococcaceae</taxon>
        <taxon>Kwoniella</taxon>
    </lineage>
</organism>